<evidence type="ECO:0000313" key="9">
    <source>
        <dbReference type="Proteomes" id="UP001445076"/>
    </source>
</evidence>
<keyword evidence="2" id="KW-0221">Differentiation</keyword>
<dbReference type="EMBL" id="JARKIK010000085">
    <property type="protein sequence ID" value="KAK8724456.1"/>
    <property type="molecule type" value="Genomic_DNA"/>
</dbReference>
<proteinExistence type="predicted"/>
<dbReference type="GO" id="GO:0007526">
    <property type="term" value="P:larval somatic muscle development"/>
    <property type="evidence" value="ECO:0007669"/>
    <property type="project" value="UniProtKB-ARBA"/>
</dbReference>
<dbReference type="PROSITE" id="PS50097">
    <property type="entry name" value="BTB"/>
    <property type="match status" value="1"/>
</dbReference>
<evidence type="ECO:0000256" key="2">
    <source>
        <dbReference type="ARBA" id="ARBA00022782"/>
    </source>
</evidence>
<evidence type="ECO:0000256" key="6">
    <source>
        <dbReference type="SAM" id="MobiDB-lite"/>
    </source>
</evidence>
<evidence type="ECO:0000256" key="1">
    <source>
        <dbReference type="ARBA" id="ARBA00022473"/>
    </source>
</evidence>
<dbReference type="GO" id="GO:0005634">
    <property type="term" value="C:nucleus"/>
    <property type="evidence" value="ECO:0007669"/>
    <property type="project" value="UniProtKB-ARBA"/>
</dbReference>
<dbReference type="GO" id="GO:0008406">
    <property type="term" value="P:gonad development"/>
    <property type="evidence" value="ECO:0007669"/>
    <property type="project" value="UniProtKB-ARBA"/>
</dbReference>
<reference evidence="8 9" key="1">
    <citation type="journal article" date="2024" name="BMC Genomics">
        <title>Genome assembly of redclaw crayfish (Cherax quadricarinatus) provides insights into its immune adaptation and hypoxia tolerance.</title>
        <authorList>
            <person name="Liu Z."/>
            <person name="Zheng J."/>
            <person name="Li H."/>
            <person name="Fang K."/>
            <person name="Wang S."/>
            <person name="He J."/>
            <person name="Zhou D."/>
            <person name="Weng S."/>
            <person name="Chi M."/>
            <person name="Gu Z."/>
            <person name="He J."/>
            <person name="Li F."/>
            <person name="Wang M."/>
        </authorList>
    </citation>
    <scope>NUCLEOTIDE SEQUENCE [LARGE SCALE GENOMIC DNA]</scope>
    <source>
        <strain evidence="8">ZL_2023a</strain>
    </source>
</reference>
<dbReference type="GO" id="GO:0035167">
    <property type="term" value="P:larval lymph gland hemopoiesis"/>
    <property type="evidence" value="ECO:0007669"/>
    <property type="project" value="UniProtKB-ARBA"/>
</dbReference>
<feature type="non-terminal residue" evidence="8">
    <location>
        <position position="425"/>
    </location>
</feature>
<keyword evidence="1" id="KW-0217">Developmental protein</keyword>
<dbReference type="SMART" id="SM00225">
    <property type="entry name" value="BTB"/>
    <property type="match status" value="1"/>
</dbReference>
<gene>
    <name evidence="8" type="ORF">OTU49_011078</name>
</gene>
<feature type="region of interest" description="Disordered" evidence="6">
    <location>
        <begin position="186"/>
        <end position="425"/>
    </location>
</feature>
<comment type="function">
    <text evidence="5">Putative transcription factor required for axon growth and guidance in the central and peripheral nervous systems. Repels CNS axons away from the midline by promoting the expression of the midline repellent sli and its receptor robo.</text>
</comment>
<organism evidence="8 9">
    <name type="scientific">Cherax quadricarinatus</name>
    <name type="common">Australian red claw crayfish</name>
    <dbReference type="NCBI Taxonomy" id="27406"/>
    <lineage>
        <taxon>Eukaryota</taxon>
        <taxon>Metazoa</taxon>
        <taxon>Ecdysozoa</taxon>
        <taxon>Arthropoda</taxon>
        <taxon>Crustacea</taxon>
        <taxon>Multicrustacea</taxon>
        <taxon>Malacostraca</taxon>
        <taxon>Eumalacostraca</taxon>
        <taxon>Eucarida</taxon>
        <taxon>Decapoda</taxon>
        <taxon>Pleocyemata</taxon>
        <taxon>Astacidea</taxon>
        <taxon>Parastacoidea</taxon>
        <taxon>Parastacidae</taxon>
        <taxon>Cherax</taxon>
    </lineage>
</organism>
<dbReference type="AlphaFoldDB" id="A0AAW0W596"/>
<sequence>TRKANKKEGEWDRLGKLSDFICVRHDVVVKSMQNSSEHQKLVMSGTPPAAGGGGGGAAAVAAAAADHFCLRWNNYQTNMTAVFDQLLQEEVFVDVTLSCEGGQQLRAHKVVLAACSPYFQAVLQNNPCKHPIVILPRDVAFADLRAIIEFVYRGEIDVAQEQINSLLAAADTLKIKGLCEVGDDPTHVPPGFTATPSTASSRHSSTSHTPTRGRPPYTRGRYNTSYRPRGRPPLYGKHRYERPSLSTPASRRTDHDHHSTNKRIKLETEDDSHGAGSEGEVGQQRPPHPHYVHNGGAAPTPSASHPPPAAHAHHAPPTQAVHPSQAHPPAAHAPPPLPELGPSVGLPQPETALPPHVLPGLSPSDDGAGTSHAADYNTGYGPYTKNEGDPHHLTSDGTDSSGQRMTVTPELLGLMPSNATSHYSS</sequence>
<dbReference type="Gene3D" id="3.30.710.10">
    <property type="entry name" value="Potassium Channel Kv1.1, Chain A"/>
    <property type="match status" value="1"/>
</dbReference>
<name>A0AAW0W596_CHEQU</name>
<feature type="compositionally biased region" description="Low complexity" evidence="6">
    <location>
        <begin position="315"/>
        <end position="330"/>
    </location>
</feature>
<evidence type="ECO:0000256" key="5">
    <source>
        <dbReference type="ARBA" id="ARBA00037382"/>
    </source>
</evidence>
<keyword evidence="3" id="KW-0524">Neurogenesis</keyword>
<feature type="domain" description="BTB" evidence="7">
    <location>
        <begin position="93"/>
        <end position="160"/>
    </location>
</feature>
<feature type="non-terminal residue" evidence="8">
    <location>
        <position position="1"/>
    </location>
</feature>
<dbReference type="Pfam" id="PF00651">
    <property type="entry name" value="BTB"/>
    <property type="match status" value="1"/>
</dbReference>
<dbReference type="PANTHER" id="PTHR23110">
    <property type="entry name" value="BTB DOMAIN TRANSCRIPTION FACTOR"/>
    <property type="match status" value="1"/>
</dbReference>
<dbReference type="InterPro" id="IPR000210">
    <property type="entry name" value="BTB/POZ_dom"/>
</dbReference>
<evidence type="ECO:0000256" key="4">
    <source>
        <dbReference type="ARBA" id="ARBA00023242"/>
    </source>
</evidence>
<evidence type="ECO:0000259" key="7">
    <source>
        <dbReference type="PROSITE" id="PS50097"/>
    </source>
</evidence>
<keyword evidence="9" id="KW-1185">Reference proteome</keyword>
<evidence type="ECO:0000256" key="3">
    <source>
        <dbReference type="ARBA" id="ARBA00022902"/>
    </source>
</evidence>
<comment type="caution">
    <text evidence="8">The sequence shown here is derived from an EMBL/GenBank/DDBJ whole genome shotgun (WGS) entry which is preliminary data.</text>
</comment>
<protein>
    <recommendedName>
        <fullName evidence="7">BTB domain-containing protein</fullName>
    </recommendedName>
</protein>
<evidence type="ECO:0000313" key="8">
    <source>
        <dbReference type="EMBL" id="KAK8724456.1"/>
    </source>
</evidence>
<dbReference type="Proteomes" id="UP001445076">
    <property type="component" value="Unassembled WGS sequence"/>
</dbReference>
<dbReference type="GO" id="GO:0007464">
    <property type="term" value="P:R3/R4 cell fate commitment"/>
    <property type="evidence" value="ECO:0007669"/>
    <property type="project" value="UniProtKB-ARBA"/>
</dbReference>
<feature type="compositionally biased region" description="Low complexity" evidence="6">
    <location>
        <begin position="193"/>
        <end position="222"/>
    </location>
</feature>
<dbReference type="InterPro" id="IPR011333">
    <property type="entry name" value="SKP1/BTB/POZ_sf"/>
</dbReference>
<dbReference type="GO" id="GO:0016199">
    <property type="term" value="P:axon midline choice point recognition"/>
    <property type="evidence" value="ECO:0007669"/>
    <property type="project" value="UniProtKB-ARBA"/>
</dbReference>
<dbReference type="GO" id="GO:0045467">
    <property type="term" value="P:R7 cell development"/>
    <property type="evidence" value="ECO:0007669"/>
    <property type="project" value="UniProtKB-ARBA"/>
</dbReference>
<keyword evidence="4" id="KW-0539">Nucleus</keyword>
<dbReference type="SUPFAM" id="SSF54695">
    <property type="entry name" value="POZ domain"/>
    <property type="match status" value="1"/>
</dbReference>
<accession>A0AAW0W596</accession>
<dbReference type="CDD" id="cd18315">
    <property type="entry name" value="BTB_POZ_BAB-like"/>
    <property type="match status" value="1"/>
</dbReference>
<dbReference type="GO" id="GO:0006357">
    <property type="term" value="P:regulation of transcription by RNA polymerase II"/>
    <property type="evidence" value="ECO:0007669"/>
    <property type="project" value="TreeGrafter"/>
</dbReference>
<dbReference type="GO" id="GO:0048813">
    <property type="term" value="P:dendrite morphogenesis"/>
    <property type="evidence" value="ECO:0007669"/>
    <property type="project" value="UniProtKB-ARBA"/>
</dbReference>
<dbReference type="GO" id="GO:0045476">
    <property type="term" value="P:nurse cell apoptotic process"/>
    <property type="evidence" value="ECO:0007669"/>
    <property type="project" value="UniProtKB-ARBA"/>
</dbReference>
<dbReference type="InterPro" id="IPR051095">
    <property type="entry name" value="Dros_DevTransReg"/>
</dbReference>
<feature type="compositionally biased region" description="Polar residues" evidence="6">
    <location>
        <begin position="395"/>
        <end position="406"/>
    </location>
</feature>
<feature type="compositionally biased region" description="Basic and acidic residues" evidence="6">
    <location>
        <begin position="251"/>
        <end position="273"/>
    </location>
</feature>
<dbReference type="PANTHER" id="PTHR23110:SF111">
    <property type="entry name" value="LONGITUDINALS LACKING PROTEIN, ISOFORMS F_I_K_T"/>
    <property type="match status" value="1"/>
</dbReference>